<dbReference type="InterPro" id="IPR042183">
    <property type="entry name" value="MmgE/PrpD_sf_1"/>
</dbReference>
<organism evidence="1 2">
    <name type="scientific">Clostridium vincentii</name>
    <dbReference type="NCBI Taxonomy" id="52704"/>
    <lineage>
        <taxon>Bacteria</taxon>
        <taxon>Bacillati</taxon>
        <taxon>Bacillota</taxon>
        <taxon>Clostridia</taxon>
        <taxon>Eubacteriales</taxon>
        <taxon>Clostridiaceae</taxon>
        <taxon>Clostridium</taxon>
    </lineage>
</organism>
<dbReference type="InterPro" id="IPR036148">
    <property type="entry name" value="MmgE/PrpD_sf"/>
</dbReference>
<gene>
    <name evidence="1" type="ORF">CLVI_06830</name>
</gene>
<sequence length="48" mass="5544">MDYLIYGLADYVANLRYEDLSERAIEVGKQAILDSYGNMVFGRYCSEK</sequence>
<dbReference type="GO" id="GO:0016829">
    <property type="term" value="F:lyase activity"/>
    <property type="evidence" value="ECO:0007669"/>
    <property type="project" value="InterPro"/>
</dbReference>
<proteinExistence type="predicted"/>
<name>A0A2T0BIL6_9CLOT</name>
<protein>
    <submittedName>
        <fullName evidence="1">Uncharacterized protein</fullName>
    </submittedName>
</protein>
<reference evidence="1 2" key="1">
    <citation type="submission" date="2018-03" db="EMBL/GenBank/DDBJ databases">
        <title>Genome sequence of Clostridium vincentii DSM 10228.</title>
        <authorList>
            <person name="Poehlein A."/>
            <person name="Daniel R."/>
        </authorList>
    </citation>
    <scope>NUCLEOTIDE SEQUENCE [LARGE SCALE GENOMIC DNA]</scope>
    <source>
        <strain evidence="1 2">DSM 10228</strain>
    </source>
</reference>
<dbReference type="Gene3D" id="1.10.4100.10">
    <property type="entry name" value="2-methylcitrate dehydratase PrpD"/>
    <property type="match status" value="1"/>
</dbReference>
<dbReference type="RefSeq" id="WP_146127300.1">
    <property type="nucleotide sequence ID" value="NZ_PVXQ01000005.1"/>
</dbReference>
<evidence type="ECO:0000313" key="2">
    <source>
        <dbReference type="Proteomes" id="UP000239471"/>
    </source>
</evidence>
<keyword evidence="2" id="KW-1185">Reference proteome</keyword>
<dbReference type="EMBL" id="PVXQ01000005">
    <property type="protein sequence ID" value="PRR83736.1"/>
    <property type="molecule type" value="Genomic_DNA"/>
</dbReference>
<dbReference type="SUPFAM" id="SSF103378">
    <property type="entry name" value="2-methylcitrate dehydratase PrpD"/>
    <property type="match status" value="1"/>
</dbReference>
<dbReference type="OrthoDB" id="9791416at2"/>
<dbReference type="Proteomes" id="UP000239471">
    <property type="component" value="Unassembled WGS sequence"/>
</dbReference>
<dbReference type="AlphaFoldDB" id="A0A2T0BIL6"/>
<comment type="caution">
    <text evidence="1">The sequence shown here is derived from an EMBL/GenBank/DDBJ whole genome shotgun (WGS) entry which is preliminary data.</text>
</comment>
<evidence type="ECO:0000313" key="1">
    <source>
        <dbReference type="EMBL" id="PRR83736.1"/>
    </source>
</evidence>
<accession>A0A2T0BIL6</accession>